<keyword evidence="3" id="KW-0337">GPI-anchor biosynthesis</keyword>
<evidence type="ECO:0000256" key="1">
    <source>
        <dbReference type="ARBA" id="ARBA00004477"/>
    </source>
</evidence>
<evidence type="ECO:0000313" key="11">
    <source>
        <dbReference type="EMBL" id="MFC0682250.1"/>
    </source>
</evidence>
<feature type="transmembrane region" description="Helical" evidence="10">
    <location>
        <begin position="335"/>
        <end position="353"/>
    </location>
</feature>
<evidence type="ECO:0000256" key="5">
    <source>
        <dbReference type="ARBA" id="ARBA00022679"/>
    </source>
</evidence>
<feature type="transmembrane region" description="Helical" evidence="10">
    <location>
        <begin position="382"/>
        <end position="400"/>
    </location>
</feature>
<comment type="pathway">
    <text evidence="2">Glycolipid biosynthesis; glycosylphosphatidylinositol-anchor biosynthesis.</text>
</comment>
<sequence length="408" mass="45097">MAERPLTHRRLSRVRARAGTLYVLTPWWGKVLAVFAVSRIVSTAVLLSFAARQPANAWTGPSPGYFDFAKLWDGHWYFIIAVSGYPSELPLTDDGHVAENAWAFMPAYPSLVRALMTLTGAPFAGVAVVVSVLFAAAAALLLYRLMNLVLPSSTALFSVVLFCFSPLSPLYQVAYAESMHTFLLTAALALLLQRRYWMLLPVLALASLTRPSGLAFALTMVLHVAYRWWTRREDPFPARERVAASVAAVFSGLTGLAWLLIAWAITGSLTAYTDTELAWRAPYIGYTHLIPFTPWVQGANWWLGEPTGAILLAIAVAAFAALMFTPWVRRLGVDLRLWVASYVLYLLAVFFPQSSTPRLLLPTFPLFGAIAQPTAPVYRVAVVLLFILGQIGWVHIAWWADGVDWTPP</sequence>
<protein>
    <submittedName>
        <fullName evidence="11">Mannosyltransferase family protein</fullName>
    </submittedName>
</protein>
<dbReference type="EMBL" id="JBHLTG010000012">
    <property type="protein sequence ID" value="MFC0682250.1"/>
    <property type="molecule type" value="Genomic_DNA"/>
</dbReference>
<dbReference type="GO" id="GO:0016757">
    <property type="term" value="F:glycosyltransferase activity"/>
    <property type="evidence" value="ECO:0007669"/>
    <property type="project" value="UniProtKB-KW"/>
</dbReference>
<reference evidence="11 12" key="1">
    <citation type="submission" date="2024-09" db="EMBL/GenBank/DDBJ databases">
        <authorList>
            <person name="Sun Q."/>
            <person name="Mori K."/>
        </authorList>
    </citation>
    <scope>NUCLEOTIDE SEQUENCE [LARGE SCALE GENOMIC DNA]</scope>
    <source>
        <strain evidence="11 12">KCTC 23076</strain>
    </source>
</reference>
<keyword evidence="12" id="KW-1185">Reference proteome</keyword>
<name>A0ABV6RZ44_9GAMM</name>
<evidence type="ECO:0000256" key="9">
    <source>
        <dbReference type="ARBA" id="ARBA00023136"/>
    </source>
</evidence>
<comment type="subcellular location">
    <subcellularLocation>
        <location evidence="1">Endoplasmic reticulum membrane</location>
        <topology evidence="1">Multi-pass membrane protein</topology>
    </subcellularLocation>
</comment>
<evidence type="ECO:0000256" key="2">
    <source>
        <dbReference type="ARBA" id="ARBA00004687"/>
    </source>
</evidence>
<keyword evidence="5" id="KW-0808">Transferase</keyword>
<dbReference type="Proteomes" id="UP001589896">
    <property type="component" value="Unassembled WGS sequence"/>
</dbReference>
<evidence type="ECO:0000256" key="7">
    <source>
        <dbReference type="ARBA" id="ARBA00022824"/>
    </source>
</evidence>
<evidence type="ECO:0000256" key="8">
    <source>
        <dbReference type="ARBA" id="ARBA00022989"/>
    </source>
</evidence>
<keyword evidence="7" id="KW-0256">Endoplasmic reticulum</keyword>
<feature type="transmembrane region" description="Helical" evidence="10">
    <location>
        <begin position="114"/>
        <end position="141"/>
    </location>
</feature>
<evidence type="ECO:0000256" key="6">
    <source>
        <dbReference type="ARBA" id="ARBA00022692"/>
    </source>
</evidence>
<dbReference type="PANTHER" id="PTHR12468">
    <property type="entry name" value="GPI MANNOSYLTRANSFERASE 2"/>
    <property type="match status" value="1"/>
</dbReference>
<dbReference type="Pfam" id="PF04188">
    <property type="entry name" value="Mannosyl_trans2"/>
    <property type="match status" value="1"/>
</dbReference>
<dbReference type="RefSeq" id="WP_386676101.1">
    <property type="nucleotide sequence ID" value="NZ_JBHLTG010000012.1"/>
</dbReference>
<feature type="transmembrane region" description="Helical" evidence="10">
    <location>
        <begin position="148"/>
        <end position="167"/>
    </location>
</feature>
<evidence type="ECO:0000256" key="4">
    <source>
        <dbReference type="ARBA" id="ARBA00022676"/>
    </source>
</evidence>
<comment type="caution">
    <text evidence="11">The sequence shown here is derived from an EMBL/GenBank/DDBJ whole genome shotgun (WGS) entry which is preliminary data.</text>
</comment>
<evidence type="ECO:0000313" key="12">
    <source>
        <dbReference type="Proteomes" id="UP001589896"/>
    </source>
</evidence>
<proteinExistence type="predicted"/>
<organism evidence="11 12">
    <name type="scientific">Lysobacter korlensis</name>
    <dbReference type="NCBI Taxonomy" id="553636"/>
    <lineage>
        <taxon>Bacteria</taxon>
        <taxon>Pseudomonadati</taxon>
        <taxon>Pseudomonadota</taxon>
        <taxon>Gammaproteobacteria</taxon>
        <taxon>Lysobacterales</taxon>
        <taxon>Lysobacteraceae</taxon>
        <taxon>Lysobacter</taxon>
    </lineage>
</organism>
<feature type="transmembrane region" description="Helical" evidence="10">
    <location>
        <begin position="199"/>
        <end position="222"/>
    </location>
</feature>
<evidence type="ECO:0000256" key="3">
    <source>
        <dbReference type="ARBA" id="ARBA00022502"/>
    </source>
</evidence>
<keyword evidence="6 10" id="KW-0812">Transmembrane</keyword>
<accession>A0ABV6RZ44</accession>
<feature type="transmembrane region" description="Helical" evidence="10">
    <location>
        <begin position="242"/>
        <end position="265"/>
    </location>
</feature>
<evidence type="ECO:0000256" key="10">
    <source>
        <dbReference type="SAM" id="Phobius"/>
    </source>
</evidence>
<keyword evidence="4 11" id="KW-0328">Glycosyltransferase</keyword>
<keyword evidence="9 10" id="KW-0472">Membrane</keyword>
<keyword evidence="8 10" id="KW-1133">Transmembrane helix</keyword>
<dbReference type="InterPro" id="IPR007315">
    <property type="entry name" value="PIG-V/Gpi18"/>
</dbReference>
<gene>
    <name evidence="11" type="ORF">ACFFGH_30850</name>
</gene>
<feature type="transmembrane region" description="Helical" evidence="10">
    <location>
        <begin position="308"/>
        <end position="328"/>
    </location>
</feature>
<dbReference type="PANTHER" id="PTHR12468:SF2">
    <property type="entry name" value="GPI MANNOSYLTRANSFERASE 2"/>
    <property type="match status" value="1"/>
</dbReference>
<feature type="transmembrane region" description="Helical" evidence="10">
    <location>
        <begin position="21"/>
        <end position="51"/>
    </location>
</feature>